<protein>
    <submittedName>
        <fullName evidence="2">Alpha kinase/elongation factor 2 kinase</fullName>
    </submittedName>
</protein>
<comment type="caution">
    <text evidence="2">The sequence shown here is derived from an EMBL/GenBank/DDBJ whole genome shotgun (WGS) entry which is preliminary data.</text>
</comment>
<evidence type="ECO:0000313" key="3">
    <source>
        <dbReference type="Proteomes" id="UP001150062"/>
    </source>
</evidence>
<feature type="coiled-coil region" evidence="1">
    <location>
        <begin position="80"/>
        <end position="107"/>
    </location>
</feature>
<dbReference type="Gene3D" id="3.30.420.40">
    <property type="match status" value="1"/>
</dbReference>
<accession>A0ABQ8X814</accession>
<name>A0ABQ8X814_9EUKA</name>
<dbReference type="GO" id="GO:0016301">
    <property type="term" value="F:kinase activity"/>
    <property type="evidence" value="ECO:0007669"/>
    <property type="project" value="UniProtKB-KW"/>
</dbReference>
<reference evidence="2" key="1">
    <citation type="submission" date="2022-08" db="EMBL/GenBank/DDBJ databases">
        <title>Novel sulfate-reducing endosymbionts in the free-living metamonad Anaeramoeba.</title>
        <authorList>
            <person name="Jerlstrom-Hultqvist J."/>
            <person name="Cepicka I."/>
            <person name="Gallot-Lavallee L."/>
            <person name="Salas-Leiva D."/>
            <person name="Curtis B.A."/>
            <person name="Zahonova K."/>
            <person name="Pipaliya S."/>
            <person name="Dacks J."/>
            <person name="Roger A.J."/>
        </authorList>
    </citation>
    <scope>NUCLEOTIDE SEQUENCE</scope>
    <source>
        <strain evidence="2">Schooner1</strain>
    </source>
</reference>
<proteinExistence type="predicted"/>
<sequence length="649" mass="76375">MDNENLSGQAVVVINLSENPPYCCFSFSKKNDPSPSIVKLNLFNTDDTPYPYCLVKKSKIGDHSSGSNLLSIDSFGSQAIKKYEKLKKQKQKQVKQEEEKEREKQFQLQVFNQEEDYYSFLYEEKNDENVEQQKATKFDFYELVRDPKLLVGNFSDLFLTEKGSYFKLEEFVSIFFLKIQEMAQSNTNFQTLCKSVPLKWVVSVPCNWNVRQRNFLYNFSKVIGIKDPDATNNFIVVPESFGVVVGATSSNNITELSEFNNGYIHVLNSKQDGIYLSVIQVNSLMAQKDISLRFPYTFPNCGYQQIEKNIINFLKKFLNLGYEQENYKFYQKLPNWHIFNEFIKIISPNIDEEWIFLPISDQIIKGEKLKDLIKTWNQNKSKKSIEYIIENKNPRGILITNKFCKSFVNTPILSFCEKLQEFFKMYKQTKGDAKFLIQTGNFTFYNFFSHIVEKQYTEKPWNQQNIILKNYQKTSLNGLIKFSNLPKSFNCKIYSKFTYGLLIYPKYDTNKHKIENKIQIGEEYRCKNVFLPLIIKGSEIKEFYNFQNTCISMDEELIINLYKTTQQINTDQVNYIDENYICVSETRLNVDTSALPKNFHPIGTSLQTFEIDQYIKFEKKINMLEYSFHLQFQLCYTGIEKKKEHSEIK</sequence>
<gene>
    <name evidence="2" type="ORF">M0813_09920</name>
</gene>
<keyword evidence="2" id="KW-0418">Kinase</keyword>
<evidence type="ECO:0000313" key="2">
    <source>
        <dbReference type="EMBL" id="KAJ6227339.1"/>
    </source>
</evidence>
<keyword evidence="2" id="KW-0808">Transferase</keyword>
<dbReference type="Proteomes" id="UP001150062">
    <property type="component" value="Unassembled WGS sequence"/>
</dbReference>
<dbReference type="EMBL" id="JAOAOG010000336">
    <property type="protein sequence ID" value="KAJ6227339.1"/>
    <property type="molecule type" value="Genomic_DNA"/>
</dbReference>
<keyword evidence="1" id="KW-0175">Coiled coil</keyword>
<organism evidence="2 3">
    <name type="scientific">Anaeramoeba flamelloides</name>
    <dbReference type="NCBI Taxonomy" id="1746091"/>
    <lineage>
        <taxon>Eukaryota</taxon>
        <taxon>Metamonada</taxon>
        <taxon>Anaeramoebidae</taxon>
        <taxon>Anaeramoeba</taxon>
    </lineage>
</organism>
<keyword evidence="3" id="KW-1185">Reference proteome</keyword>
<evidence type="ECO:0000256" key="1">
    <source>
        <dbReference type="SAM" id="Coils"/>
    </source>
</evidence>